<dbReference type="InterPro" id="IPR019405">
    <property type="entry name" value="Lactonase_7-beta_prop"/>
</dbReference>
<dbReference type="InterPro" id="IPR015943">
    <property type="entry name" value="WD40/YVTN_repeat-like_dom_sf"/>
</dbReference>
<keyword evidence="3" id="KW-1185">Reference proteome</keyword>
<organism evidence="2 3">
    <name type="scientific">Acanthopleuribacter pedis</name>
    <dbReference type="NCBI Taxonomy" id="442870"/>
    <lineage>
        <taxon>Bacteria</taxon>
        <taxon>Pseudomonadati</taxon>
        <taxon>Acidobacteriota</taxon>
        <taxon>Holophagae</taxon>
        <taxon>Acanthopleuribacterales</taxon>
        <taxon>Acanthopleuribacteraceae</taxon>
        <taxon>Acanthopleuribacter</taxon>
    </lineage>
</organism>
<dbReference type="InterPro" id="IPR051200">
    <property type="entry name" value="Host-pathogen_enzymatic-act"/>
</dbReference>
<dbReference type="InterPro" id="IPR001611">
    <property type="entry name" value="Leu-rich_rpt"/>
</dbReference>
<gene>
    <name evidence="2" type="ORF">J3U88_33370</name>
</gene>
<evidence type="ECO:0000313" key="3">
    <source>
        <dbReference type="Proteomes" id="UP000664417"/>
    </source>
</evidence>
<dbReference type="Gene3D" id="3.80.10.10">
    <property type="entry name" value="Ribonuclease Inhibitor"/>
    <property type="match status" value="1"/>
</dbReference>
<dbReference type="RefSeq" id="WP_207863558.1">
    <property type="nucleotide sequence ID" value="NZ_JAFREP010000064.1"/>
</dbReference>
<dbReference type="InterPro" id="IPR011048">
    <property type="entry name" value="Haem_d1_sf"/>
</dbReference>
<evidence type="ECO:0000256" key="1">
    <source>
        <dbReference type="SAM" id="Phobius"/>
    </source>
</evidence>
<keyword evidence="1" id="KW-1133">Transmembrane helix</keyword>
<dbReference type="PANTHER" id="PTHR47197:SF3">
    <property type="entry name" value="DIHYDRO-HEME D1 DEHYDROGENASE"/>
    <property type="match status" value="1"/>
</dbReference>
<feature type="transmembrane region" description="Helical" evidence="1">
    <location>
        <begin position="12"/>
        <end position="34"/>
    </location>
</feature>
<sequence length="1026" mass="113236">MSYDFAFEHRYALLRHGIYAGFALWVGLFAPIHLSAQDPGYRVTIAGVGPTTIHGFQESLALEPLIQTETNDRNSVRPYAVDVSPDGQTVAVVTEDNHQFLLLDRATLRIQRRLSLSGAGMDVMFHPDGSTVYALSEAPWGRPSQLFIYNLVENQWRFMDLPRFSQPGDLILSPDQSTVIVRNSANLYFIDPNAATVNQLTLLTSTRDWVFTQDGRTMYVSNFGTSTHMPGTTVTKIDLATQTVVAEITVKKNPGAMALSPDGRWLAVATFDTYGTTRVTGLVMYIDTHTDEVLSRPYRANSFIEELQWLPGNQMMVYHGDSFGHLSLRLHDLAGGPLWIADSATFIGANASWRLFKQALFNPADNMIYARFQDAVIGFNRLKSNQALRFPIDQLTTGMALSPDGEHLILTSSSTSKDEDNLVMSLPTNKFKQVQQHHFDYRLHASYVNNQDQTLLFTESGKRFYWVEADALCQLSEQPMSSYLTKVYRTRDENRIIGLDSVQVSFFDNLTGQKLRDVRVGRSPKDMVVTPNEQFVLVPNSSSDTVSLIDAASQNLVSHIPVGDSPRALVANDSFAYVLNYSGRSLSVIDIQAASVVSTIPFSYRPSMIQMTPDGETLLVLHYSDGRVSAIDVATEQVRQEFTVPTRVTLFQLNPAGDRLFLGVTSPREVQLFAQSETTGEWSLIQEHSLDISASLVSFTPNGERVYVGVDLGRNGDGELHIYDGRNFNALAKFPTVPAPKYIHFSEASASGGEALAIADPILKGHLVALYDLDCNEELSLAEVEHVTAVEFPADPESADRVTNLAGLEAFPNLERVVLTNHGITEVGSLPVGLVELNLSGNQLLEVGSLPEGLRILDLSRNPLASINALPSTLIAALFSHTELTALPAIPEALRILVLTNSQNAVLPTAQLSNLWWLGLSDWDQSQMPQDLQLDALRYLDLVNNRFGLVPDVAAMPRLIYLDLSQNPLSDGVCDQITDLANQRPNLDIAIGNLTDDGPRCNASKHFKQRPNLAVLLQQIRNGGSL</sequence>
<comment type="caution">
    <text evidence="2">The sequence shown here is derived from an EMBL/GenBank/DDBJ whole genome shotgun (WGS) entry which is preliminary data.</text>
</comment>
<reference evidence="2" key="1">
    <citation type="submission" date="2021-03" db="EMBL/GenBank/DDBJ databases">
        <authorList>
            <person name="Wang G."/>
        </authorList>
    </citation>
    <scope>NUCLEOTIDE SEQUENCE</scope>
    <source>
        <strain evidence="2">KCTC 12899</strain>
    </source>
</reference>
<keyword evidence="1" id="KW-0472">Membrane</keyword>
<dbReference type="Pfam" id="PF10282">
    <property type="entry name" value="Lactonase"/>
    <property type="match status" value="1"/>
</dbReference>
<dbReference type="InterPro" id="IPR032675">
    <property type="entry name" value="LRR_dom_sf"/>
</dbReference>
<accession>A0A8J7QRT5</accession>
<dbReference type="EMBL" id="JAFREP010000064">
    <property type="protein sequence ID" value="MBO1323405.1"/>
    <property type="molecule type" value="Genomic_DNA"/>
</dbReference>
<dbReference type="SUPFAM" id="SSF52058">
    <property type="entry name" value="L domain-like"/>
    <property type="match status" value="1"/>
</dbReference>
<keyword evidence="1" id="KW-0812">Transmembrane</keyword>
<protein>
    <submittedName>
        <fullName evidence="2">Beta-propeller fold lactonase family protein</fullName>
    </submittedName>
</protein>
<dbReference type="Proteomes" id="UP000664417">
    <property type="component" value="Unassembled WGS sequence"/>
</dbReference>
<evidence type="ECO:0000313" key="2">
    <source>
        <dbReference type="EMBL" id="MBO1323405.1"/>
    </source>
</evidence>
<proteinExistence type="predicted"/>
<name>A0A8J7QRT5_9BACT</name>
<dbReference type="Gene3D" id="2.130.10.10">
    <property type="entry name" value="YVTN repeat-like/Quinoprotein amine dehydrogenase"/>
    <property type="match status" value="3"/>
</dbReference>
<dbReference type="PROSITE" id="PS51450">
    <property type="entry name" value="LRR"/>
    <property type="match status" value="1"/>
</dbReference>
<dbReference type="SUPFAM" id="SSF51004">
    <property type="entry name" value="C-terminal (heme d1) domain of cytochrome cd1-nitrite reductase"/>
    <property type="match status" value="2"/>
</dbReference>
<dbReference type="SUPFAM" id="SSF82171">
    <property type="entry name" value="DPP6 N-terminal domain-like"/>
    <property type="match status" value="1"/>
</dbReference>
<dbReference type="AlphaFoldDB" id="A0A8J7QRT5"/>
<dbReference type="PANTHER" id="PTHR47197">
    <property type="entry name" value="PROTEIN NIRF"/>
    <property type="match status" value="1"/>
</dbReference>